<evidence type="ECO:0000256" key="2">
    <source>
        <dbReference type="SAM" id="SignalP"/>
    </source>
</evidence>
<keyword evidence="4" id="KW-1185">Reference proteome</keyword>
<keyword evidence="1" id="KW-0472">Membrane</keyword>
<sequence length="209" mass="22293">MPCIFAPNFLRVALAVGATSLSVTVAQAAFLRFDGDFNATFNSGSSSYQGVSSFSGSWSFIFDDSQVDTQSSGFQSFDINVVSFSYSDSSLSWTAPAAIAQLTYEVYGSGNAELKEVSIAGSPGGTQFITSDQNDYDAYYYADSTLGGYNGEEIEDLIISNGSSQGNQYSDTVSGSYSVTEVPEFAFSSTILGLAALSLVFLRRRVSDR</sequence>
<accession>A0A7X1B1Y2</accession>
<gene>
    <name evidence="3" type="ORF">H5P30_20260</name>
</gene>
<dbReference type="Proteomes" id="UP000525652">
    <property type="component" value="Unassembled WGS sequence"/>
</dbReference>
<evidence type="ECO:0000256" key="1">
    <source>
        <dbReference type="SAM" id="Phobius"/>
    </source>
</evidence>
<feature type="chain" id="PRO_5031228546" description="PEP-CTERM sorting domain-containing protein" evidence="2">
    <location>
        <begin position="29"/>
        <end position="209"/>
    </location>
</feature>
<evidence type="ECO:0000313" key="4">
    <source>
        <dbReference type="Proteomes" id="UP000525652"/>
    </source>
</evidence>
<organism evidence="3 4">
    <name type="scientific">Puniceicoccus vermicola</name>
    <dbReference type="NCBI Taxonomy" id="388746"/>
    <lineage>
        <taxon>Bacteria</taxon>
        <taxon>Pseudomonadati</taxon>
        <taxon>Verrucomicrobiota</taxon>
        <taxon>Opitutia</taxon>
        <taxon>Puniceicoccales</taxon>
        <taxon>Puniceicoccaceae</taxon>
        <taxon>Puniceicoccus</taxon>
    </lineage>
</organism>
<proteinExistence type="predicted"/>
<feature type="signal peptide" evidence="2">
    <location>
        <begin position="1"/>
        <end position="28"/>
    </location>
</feature>
<keyword evidence="1" id="KW-1133">Transmembrane helix</keyword>
<protein>
    <recommendedName>
        <fullName evidence="5">PEP-CTERM sorting domain-containing protein</fullName>
    </recommendedName>
</protein>
<feature type="transmembrane region" description="Helical" evidence="1">
    <location>
        <begin position="185"/>
        <end position="202"/>
    </location>
</feature>
<comment type="caution">
    <text evidence="3">The sequence shown here is derived from an EMBL/GenBank/DDBJ whole genome shotgun (WGS) entry which is preliminary data.</text>
</comment>
<dbReference type="EMBL" id="JACHVA010000138">
    <property type="protein sequence ID" value="MBC2604124.1"/>
    <property type="molecule type" value="Genomic_DNA"/>
</dbReference>
<name>A0A7X1B1Y2_9BACT</name>
<reference evidence="3 4" key="1">
    <citation type="submission" date="2020-07" db="EMBL/GenBank/DDBJ databases">
        <authorList>
            <person name="Feng X."/>
        </authorList>
    </citation>
    <scope>NUCLEOTIDE SEQUENCE [LARGE SCALE GENOMIC DNA]</scope>
    <source>
        <strain evidence="3 4">JCM14086</strain>
    </source>
</reference>
<keyword evidence="2" id="KW-0732">Signal</keyword>
<keyword evidence="1" id="KW-0812">Transmembrane</keyword>
<evidence type="ECO:0008006" key="5">
    <source>
        <dbReference type="Google" id="ProtNLM"/>
    </source>
</evidence>
<dbReference type="RefSeq" id="WP_185694741.1">
    <property type="nucleotide sequence ID" value="NZ_JACHVA010000138.1"/>
</dbReference>
<dbReference type="AlphaFoldDB" id="A0A7X1B1Y2"/>
<evidence type="ECO:0000313" key="3">
    <source>
        <dbReference type="EMBL" id="MBC2604124.1"/>
    </source>
</evidence>